<organism evidence="2 3">
    <name type="scientific">Neotamlana laminarinivorans</name>
    <dbReference type="NCBI Taxonomy" id="2883124"/>
    <lineage>
        <taxon>Bacteria</taxon>
        <taxon>Pseudomonadati</taxon>
        <taxon>Bacteroidota</taxon>
        <taxon>Flavobacteriia</taxon>
        <taxon>Flavobacteriales</taxon>
        <taxon>Flavobacteriaceae</taxon>
        <taxon>Neotamlana</taxon>
    </lineage>
</organism>
<comment type="caution">
    <text evidence="2">The sequence shown here is derived from an EMBL/GenBank/DDBJ whole genome shotgun (WGS) entry which is preliminary data.</text>
</comment>
<dbReference type="Gene3D" id="2.60.120.40">
    <property type="match status" value="1"/>
</dbReference>
<dbReference type="InterPro" id="IPR008983">
    <property type="entry name" value="Tumour_necrosis_fac-like_dom"/>
</dbReference>
<evidence type="ECO:0000313" key="2">
    <source>
        <dbReference type="EMBL" id="MCB4797502.1"/>
    </source>
</evidence>
<dbReference type="EMBL" id="JAJAPW010000001">
    <property type="protein sequence ID" value="MCB4797502.1"/>
    <property type="molecule type" value="Genomic_DNA"/>
</dbReference>
<feature type="chain" id="PRO_5040789935" description="C1q domain-containing protein" evidence="1">
    <location>
        <begin position="17"/>
        <end position="220"/>
    </location>
</feature>
<name>A0A9X1L2S7_9FLAO</name>
<dbReference type="SUPFAM" id="SSF49842">
    <property type="entry name" value="TNF-like"/>
    <property type="match status" value="1"/>
</dbReference>
<accession>A0A9X1L2S7</accession>
<protein>
    <recommendedName>
        <fullName evidence="4">C1q domain-containing protein</fullName>
    </recommendedName>
</protein>
<gene>
    <name evidence="2" type="ORF">LG649_01510</name>
</gene>
<keyword evidence="1" id="KW-0732">Signal</keyword>
<dbReference type="Proteomes" id="UP001139199">
    <property type="component" value="Unassembled WGS sequence"/>
</dbReference>
<feature type="signal peptide" evidence="1">
    <location>
        <begin position="1"/>
        <end position="16"/>
    </location>
</feature>
<evidence type="ECO:0000313" key="3">
    <source>
        <dbReference type="Proteomes" id="UP001139199"/>
    </source>
</evidence>
<dbReference type="RefSeq" id="WP_226540183.1">
    <property type="nucleotide sequence ID" value="NZ_JAJAPW010000001.1"/>
</dbReference>
<dbReference type="AlphaFoldDB" id="A0A9X1L2S7"/>
<proteinExistence type="predicted"/>
<evidence type="ECO:0000256" key="1">
    <source>
        <dbReference type="SAM" id="SignalP"/>
    </source>
</evidence>
<sequence>MKIRYILLFFTHTIFAQVGIGTTTPMATLDVNGNLKVDTTILETNQQVVRDSILVISQDGMINRTKATTILNATLPTMVKASMSGGGSIAHAILLSAPETIKYDTETIDNNNEFDTTTHVFTAKQDGIFAISAQIKISSLITLSTNFGIGIYKNGVKIAEEEFLSIAVSAVNVSSPFRTTSTITDLLAGDEITFKVSSTLATVNLLGNSTESFFTIYQLR</sequence>
<keyword evidence="3" id="KW-1185">Reference proteome</keyword>
<evidence type="ECO:0008006" key="4">
    <source>
        <dbReference type="Google" id="ProtNLM"/>
    </source>
</evidence>
<reference evidence="2" key="1">
    <citation type="submission" date="2021-10" db="EMBL/GenBank/DDBJ databases">
        <title>Tamlana sargassums sp. nov., and Tamlana laminarinivorans sp. nov., two new bacteria isolated from the brown alga.</title>
        <authorList>
            <person name="Li J."/>
        </authorList>
    </citation>
    <scope>NUCLEOTIDE SEQUENCE</scope>
    <source>
        <strain evidence="2">PT2-4</strain>
    </source>
</reference>